<reference evidence="1" key="1">
    <citation type="submission" date="2021-06" db="EMBL/GenBank/DDBJ databases">
        <authorList>
            <person name="Kallberg Y."/>
            <person name="Tangrot J."/>
            <person name="Rosling A."/>
        </authorList>
    </citation>
    <scope>NUCLEOTIDE SEQUENCE</scope>
    <source>
        <strain evidence="1">FL966</strain>
    </source>
</reference>
<sequence length="124" mass="14112">MPSLNKITLFKLQTLLHNINSYMHYNIPCTLEIAAIIVENTNNRSEIHNQDVIVHSYNGGLQCEDSWHPNIFIYNSAHLSHLSNKTQANLNNNNASLNVNNNDKSQKHGMSEFYARLCILSITC</sequence>
<protein>
    <submittedName>
        <fullName evidence="1">14877_t:CDS:1</fullName>
    </submittedName>
</protein>
<dbReference type="Proteomes" id="UP000789759">
    <property type="component" value="Unassembled WGS sequence"/>
</dbReference>
<comment type="caution">
    <text evidence="1">The sequence shown here is derived from an EMBL/GenBank/DDBJ whole genome shotgun (WGS) entry which is preliminary data.</text>
</comment>
<evidence type="ECO:0000313" key="2">
    <source>
        <dbReference type="Proteomes" id="UP000789759"/>
    </source>
</evidence>
<evidence type="ECO:0000313" key="1">
    <source>
        <dbReference type="EMBL" id="CAG8676307.1"/>
    </source>
</evidence>
<keyword evidence="2" id="KW-1185">Reference proteome</keyword>
<accession>A0A9N9EGQ6</accession>
<dbReference type="AlphaFoldDB" id="A0A9N9EGQ6"/>
<organism evidence="1 2">
    <name type="scientific">Cetraspora pellucida</name>
    <dbReference type="NCBI Taxonomy" id="1433469"/>
    <lineage>
        <taxon>Eukaryota</taxon>
        <taxon>Fungi</taxon>
        <taxon>Fungi incertae sedis</taxon>
        <taxon>Mucoromycota</taxon>
        <taxon>Glomeromycotina</taxon>
        <taxon>Glomeromycetes</taxon>
        <taxon>Diversisporales</taxon>
        <taxon>Gigasporaceae</taxon>
        <taxon>Cetraspora</taxon>
    </lineage>
</organism>
<gene>
    <name evidence="1" type="ORF">CPELLU_LOCUS10539</name>
</gene>
<proteinExistence type="predicted"/>
<dbReference type="EMBL" id="CAJVQA010008734">
    <property type="protein sequence ID" value="CAG8676307.1"/>
    <property type="molecule type" value="Genomic_DNA"/>
</dbReference>
<name>A0A9N9EGQ6_9GLOM</name>